<evidence type="ECO:0000313" key="4">
    <source>
        <dbReference type="Proteomes" id="UP000184031"/>
    </source>
</evidence>
<comment type="caution">
    <text evidence="3">The sequence shown here is derived from an EMBL/GenBank/DDBJ whole genome shotgun (WGS) entry which is preliminary data.</text>
</comment>
<keyword evidence="5" id="KW-1185">Reference proteome</keyword>
<accession>A0A1M6WFJ9</accession>
<evidence type="ECO:0000256" key="1">
    <source>
        <dbReference type="SAM" id="Phobius"/>
    </source>
</evidence>
<evidence type="ECO:0000313" key="3">
    <source>
        <dbReference type="EMBL" id="SHK92458.1"/>
    </source>
</evidence>
<protein>
    <submittedName>
        <fullName evidence="3">Uncharacterized protein</fullName>
    </submittedName>
</protein>
<dbReference type="RefSeq" id="WP_072879879.1">
    <property type="nucleotide sequence ID" value="NZ_FOKU01000011.1"/>
</dbReference>
<dbReference type="InterPro" id="IPR045781">
    <property type="entry name" value="SxtJ"/>
</dbReference>
<name>A0A1M6WFJ9_9FLAO</name>
<sequence length="119" mass="13911">MTREKAFETILVLALASLIISLWLNVEWLDYVAIAFLVIGIISKSVSMVIAKIWLGFSHYLGIVMNFVLMFIIFHFILIPLAFLQRLFGNNQIRRKTSGNTYFHHRNHHYSSKDIDNPW</sequence>
<evidence type="ECO:0000313" key="2">
    <source>
        <dbReference type="EMBL" id="SFC43721.1"/>
    </source>
</evidence>
<keyword evidence="1" id="KW-1133">Transmembrane helix</keyword>
<dbReference type="OrthoDB" id="1443797at2"/>
<dbReference type="Proteomes" id="UP000184031">
    <property type="component" value="Unassembled WGS sequence"/>
</dbReference>
<dbReference type="EMBL" id="FOKU01000011">
    <property type="protein sequence ID" value="SFC43721.1"/>
    <property type="molecule type" value="Genomic_DNA"/>
</dbReference>
<keyword evidence="1" id="KW-0812">Transmembrane</keyword>
<reference evidence="3 4" key="1">
    <citation type="submission" date="2016-11" db="EMBL/GenBank/DDBJ databases">
        <authorList>
            <person name="Varghese N."/>
            <person name="Submissions S."/>
        </authorList>
    </citation>
    <scope>NUCLEOTIDE SEQUENCE [LARGE SCALE GENOMIC DNA]</scope>
    <source>
        <strain evidence="3 4">CGMCC 1.12174</strain>
        <strain evidence="2 5">DSM 26351</strain>
    </source>
</reference>
<keyword evidence="1" id="KW-0472">Membrane</keyword>
<dbReference type="Pfam" id="PF19588">
    <property type="entry name" value="SxtJ"/>
    <property type="match status" value="1"/>
</dbReference>
<gene>
    <name evidence="2" type="ORF">SAMN04487891_11130</name>
    <name evidence="3" type="ORF">SAMN05216293_2281</name>
</gene>
<organism evidence="3 4">
    <name type="scientific">Flagellimonas taeanensis</name>
    <dbReference type="NCBI Taxonomy" id="1005926"/>
    <lineage>
        <taxon>Bacteria</taxon>
        <taxon>Pseudomonadati</taxon>
        <taxon>Bacteroidota</taxon>
        <taxon>Flavobacteriia</taxon>
        <taxon>Flavobacteriales</taxon>
        <taxon>Flavobacteriaceae</taxon>
        <taxon>Flagellimonas</taxon>
    </lineage>
</organism>
<feature type="transmembrane region" description="Helical" evidence="1">
    <location>
        <begin position="6"/>
        <end position="24"/>
    </location>
</feature>
<evidence type="ECO:0000313" key="5">
    <source>
        <dbReference type="Proteomes" id="UP000198940"/>
    </source>
</evidence>
<feature type="transmembrane region" description="Helical" evidence="1">
    <location>
        <begin position="60"/>
        <end position="84"/>
    </location>
</feature>
<proteinExistence type="predicted"/>
<feature type="transmembrane region" description="Helical" evidence="1">
    <location>
        <begin position="31"/>
        <end position="54"/>
    </location>
</feature>
<dbReference type="EMBL" id="FRAT01000005">
    <property type="protein sequence ID" value="SHK92458.1"/>
    <property type="molecule type" value="Genomic_DNA"/>
</dbReference>
<dbReference type="AlphaFoldDB" id="A0A1M6WFJ9"/>
<dbReference type="Proteomes" id="UP000198940">
    <property type="component" value="Unassembled WGS sequence"/>
</dbReference>